<dbReference type="PANTHER" id="PTHR11575:SF24">
    <property type="entry name" value="5'-NUCLEOTIDASE"/>
    <property type="match status" value="1"/>
</dbReference>
<protein>
    <recommendedName>
        <fullName evidence="1">5'-Nucleotidase C-terminal domain-containing protein</fullName>
    </recommendedName>
</protein>
<sequence>KDIPEGDIEIADILDTNPFVDPIVVVEVTGNQLKQIMEQSFTLLRGLMQVSGLEVTYDTSKPERNRLVSLMHAGRPVHDEDIFSVAVPEIIARGGDHYDEFLETRLLRKAEPLGELTIDYFKKHGLITMPTSGRQHDISRPTSTNH</sequence>
<feature type="non-terminal residue" evidence="2">
    <location>
        <position position="1"/>
    </location>
</feature>
<evidence type="ECO:0000313" key="2">
    <source>
        <dbReference type="EMBL" id="SVD60083.1"/>
    </source>
</evidence>
<organism evidence="2">
    <name type="scientific">marine metagenome</name>
    <dbReference type="NCBI Taxonomy" id="408172"/>
    <lineage>
        <taxon>unclassified sequences</taxon>
        <taxon>metagenomes</taxon>
        <taxon>ecological metagenomes</taxon>
    </lineage>
</organism>
<reference evidence="2" key="1">
    <citation type="submission" date="2018-05" db="EMBL/GenBank/DDBJ databases">
        <authorList>
            <person name="Lanie J.A."/>
            <person name="Ng W.-L."/>
            <person name="Kazmierczak K.M."/>
            <person name="Andrzejewski T.M."/>
            <person name="Davidsen T.M."/>
            <person name="Wayne K.J."/>
            <person name="Tettelin H."/>
            <person name="Glass J.I."/>
            <person name="Rusch D."/>
            <person name="Podicherti R."/>
            <person name="Tsui H.-C.T."/>
            <person name="Winkler M.E."/>
        </authorList>
    </citation>
    <scope>NUCLEOTIDE SEQUENCE</scope>
</reference>
<dbReference type="GO" id="GO:0009166">
    <property type="term" value="P:nucleotide catabolic process"/>
    <property type="evidence" value="ECO:0007669"/>
    <property type="project" value="InterPro"/>
</dbReference>
<dbReference type="AlphaFoldDB" id="A0A382WMU0"/>
<dbReference type="InterPro" id="IPR006179">
    <property type="entry name" value="5_nucleotidase/apyrase"/>
</dbReference>
<dbReference type="Gene3D" id="3.90.780.10">
    <property type="entry name" value="5'-Nucleotidase, C-terminal domain"/>
    <property type="match status" value="1"/>
</dbReference>
<dbReference type="InterPro" id="IPR008334">
    <property type="entry name" value="5'-Nucleotdase_C"/>
</dbReference>
<dbReference type="Pfam" id="PF02872">
    <property type="entry name" value="5_nucleotid_C"/>
    <property type="match status" value="1"/>
</dbReference>
<proteinExistence type="predicted"/>
<feature type="domain" description="5'-Nucleotidase C-terminal" evidence="1">
    <location>
        <begin position="2"/>
        <end position="101"/>
    </location>
</feature>
<gene>
    <name evidence="2" type="ORF">METZ01_LOCUS412937</name>
</gene>
<dbReference type="GO" id="GO:0016787">
    <property type="term" value="F:hydrolase activity"/>
    <property type="evidence" value="ECO:0007669"/>
    <property type="project" value="InterPro"/>
</dbReference>
<dbReference type="SUPFAM" id="SSF55816">
    <property type="entry name" value="5'-nucleotidase (syn. UDP-sugar hydrolase), C-terminal domain"/>
    <property type="match status" value="1"/>
</dbReference>
<name>A0A382WMU0_9ZZZZ</name>
<accession>A0A382WMU0</accession>
<dbReference type="EMBL" id="UINC01161092">
    <property type="protein sequence ID" value="SVD60083.1"/>
    <property type="molecule type" value="Genomic_DNA"/>
</dbReference>
<dbReference type="PANTHER" id="PTHR11575">
    <property type="entry name" value="5'-NUCLEOTIDASE-RELATED"/>
    <property type="match status" value="1"/>
</dbReference>
<dbReference type="PRINTS" id="PR01607">
    <property type="entry name" value="APYRASEFAMLY"/>
</dbReference>
<dbReference type="InterPro" id="IPR036907">
    <property type="entry name" value="5'-Nucleotdase_C_sf"/>
</dbReference>
<evidence type="ECO:0000259" key="1">
    <source>
        <dbReference type="Pfam" id="PF02872"/>
    </source>
</evidence>